<keyword evidence="3" id="KW-1185">Reference proteome</keyword>
<sequence>MLIAVDHVQLAAPAGSEAALRGFYAGVLGMREVPKPAGLAARGGCWFSAGGVQLHLGVDPDFRPARKAHPGLRVRDIEAYASRLASHGVEVTWDTALPGHLRFYATDPVGNRLEFLEPVR</sequence>
<evidence type="ECO:0000259" key="1">
    <source>
        <dbReference type="PROSITE" id="PS51819"/>
    </source>
</evidence>
<dbReference type="PANTHER" id="PTHR39175">
    <property type="entry name" value="FAMILY PROTEIN, PUTATIVE (AFU_ORTHOLOGUE AFUA_3G15060)-RELATED"/>
    <property type="match status" value="1"/>
</dbReference>
<dbReference type="Pfam" id="PF18029">
    <property type="entry name" value="Glyoxalase_6"/>
    <property type="match status" value="1"/>
</dbReference>
<protein>
    <submittedName>
        <fullName evidence="2">VOC family protein</fullName>
    </submittedName>
</protein>
<dbReference type="PANTHER" id="PTHR39175:SF1">
    <property type="entry name" value="FAMILY PROTEIN, PUTATIVE (AFU_ORTHOLOGUE AFUA_3G15060)-RELATED"/>
    <property type="match status" value="1"/>
</dbReference>
<dbReference type="SUPFAM" id="SSF54593">
    <property type="entry name" value="Glyoxalase/Bleomycin resistance protein/Dihydroxybiphenyl dioxygenase"/>
    <property type="match status" value="1"/>
</dbReference>
<organism evidence="2 3">
    <name type="scientific">Streptomyces polyasparticus</name>
    <dbReference type="NCBI Taxonomy" id="2767826"/>
    <lineage>
        <taxon>Bacteria</taxon>
        <taxon>Bacillati</taxon>
        <taxon>Actinomycetota</taxon>
        <taxon>Actinomycetes</taxon>
        <taxon>Kitasatosporales</taxon>
        <taxon>Streptomycetaceae</taxon>
        <taxon>Streptomyces</taxon>
    </lineage>
</organism>
<name>A0ABR7SQC7_9ACTN</name>
<reference evidence="2 3" key="1">
    <citation type="submission" date="2020-08" db="EMBL/GenBank/DDBJ databases">
        <title>Genemic of Streptomyces polyaspartic.</title>
        <authorList>
            <person name="Liu W."/>
        </authorList>
    </citation>
    <scope>NUCLEOTIDE SEQUENCE [LARGE SCALE GENOMIC DNA]</scope>
    <source>
        <strain evidence="2 3">TRM66268-LWL</strain>
    </source>
</reference>
<comment type="caution">
    <text evidence="2">The sequence shown here is derived from an EMBL/GenBank/DDBJ whole genome shotgun (WGS) entry which is preliminary data.</text>
</comment>
<dbReference type="InterPro" id="IPR037523">
    <property type="entry name" value="VOC_core"/>
</dbReference>
<dbReference type="RefSeq" id="WP_187817240.1">
    <property type="nucleotide sequence ID" value="NZ_JACTVJ010000016.1"/>
</dbReference>
<accession>A0ABR7SQC7</accession>
<evidence type="ECO:0000313" key="2">
    <source>
        <dbReference type="EMBL" id="MBC9716787.1"/>
    </source>
</evidence>
<dbReference type="InterPro" id="IPR029068">
    <property type="entry name" value="Glyas_Bleomycin-R_OHBP_Dase"/>
</dbReference>
<dbReference type="Gene3D" id="3.10.180.10">
    <property type="entry name" value="2,3-Dihydroxybiphenyl 1,2-Dioxygenase, domain 1"/>
    <property type="match status" value="1"/>
</dbReference>
<gene>
    <name evidence="2" type="ORF">H9Y04_30065</name>
</gene>
<proteinExistence type="predicted"/>
<dbReference type="PROSITE" id="PS51819">
    <property type="entry name" value="VOC"/>
    <property type="match status" value="1"/>
</dbReference>
<dbReference type="InterPro" id="IPR041581">
    <property type="entry name" value="Glyoxalase_6"/>
</dbReference>
<dbReference type="Proteomes" id="UP000642284">
    <property type="component" value="Unassembled WGS sequence"/>
</dbReference>
<evidence type="ECO:0000313" key="3">
    <source>
        <dbReference type="Proteomes" id="UP000642284"/>
    </source>
</evidence>
<feature type="domain" description="VOC" evidence="1">
    <location>
        <begin position="4"/>
        <end position="118"/>
    </location>
</feature>
<dbReference type="EMBL" id="JACTVJ010000016">
    <property type="protein sequence ID" value="MBC9716787.1"/>
    <property type="molecule type" value="Genomic_DNA"/>
</dbReference>